<name>A0A1I5D6N5_9MICO</name>
<keyword evidence="2" id="KW-0472">Membrane</keyword>
<accession>A0A1I5D6N5</accession>
<dbReference type="STRING" id="995034.SAMN05216219_2765"/>
<organism evidence="3 4">
    <name type="scientific">Mycetocola miduiensis</name>
    <dbReference type="NCBI Taxonomy" id="995034"/>
    <lineage>
        <taxon>Bacteria</taxon>
        <taxon>Bacillati</taxon>
        <taxon>Actinomycetota</taxon>
        <taxon>Actinomycetes</taxon>
        <taxon>Micrococcales</taxon>
        <taxon>Microbacteriaceae</taxon>
        <taxon>Mycetocola</taxon>
    </lineage>
</organism>
<feature type="transmembrane region" description="Helical" evidence="2">
    <location>
        <begin position="105"/>
        <end position="124"/>
    </location>
</feature>
<evidence type="ECO:0000256" key="2">
    <source>
        <dbReference type="SAM" id="Phobius"/>
    </source>
</evidence>
<keyword evidence="2" id="KW-0812">Transmembrane</keyword>
<feature type="transmembrane region" description="Helical" evidence="2">
    <location>
        <begin position="76"/>
        <end position="98"/>
    </location>
</feature>
<dbReference type="AlphaFoldDB" id="A0A1I5D6N5"/>
<dbReference type="Proteomes" id="UP000198867">
    <property type="component" value="Unassembled WGS sequence"/>
</dbReference>
<gene>
    <name evidence="3" type="ORF">SAMN05216219_2765</name>
</gene>
<proteinExistence type="predicted"/>
<evidence type="ECO:0000256" key="1">
    <source>
        <dbReference type="SAM" id="MobiDB-lite"/>
    </source>
</evidence>
<feature type="transmembrane region" description="Helical" evidence="2">
    <location>
        <begin position="7"/>
        <end position="28"/>
    </location>
</feature>
<dbReference type="Pfam" id="PF19877">
    <property type="entry name" value="DUF6350"/>
    <property type="match status" value="1"/>
</dbReference>
<feature type="transmembrane region" description="Helical" evidence="2">
    <location>
        <begin position="201"/>
        <end position="227"/>
    </location>
</feature>
<keyword evidence="4" id="KW-1185">Reference proteome</keyword>
<dbReference type="EMBL" id="FOVM01000008">
    <property type="protein sequence ID" value="SFN94863.1"/>
    <property type="molecule type" value="Genomic_DNA"/>
</dbReference>
<feature type="transmembrane region" description="Helical" evidence="2">
    <location>
        <begin position="377"/>
        <end position="396"/>
    </location>
</feature>
<feature type="compositionally biased region" description="Polar residues" evidence="1">
    <location>
        <begin position="397"/>
        <end position="407"/>
    </location>
</feature>
<protein>
    <submittedName>
        <fullName evidence="3">Uncharacterized protein</fullName>
    </submittedName>
</protein>
<dbReference type="InterPro" id="IPR045931">
    <property type="entry name" value="DUF6350"/>
</dbReference>
<evidence type="ECO:0000313" key="3">
    <source>
        <dbReference type="EMBL" id="SFN94863.1"/>
    </source>
</evidence>
<feature type="transmembrane region" description="Helical" evidence="2">
    <location>
        <begin position="233"/>
        <end position="252"/>
    </location>
</feature>
<feature type="region of interest" description="Disordered" evidence="1">
    <location>
        <begin position="396"/>
        <end position="418"/>
    </location>
</feature>
<sequence>MLAALEALITVAIGIGISLVPLTILWAVDAGFSVDWTLFWQGSVDIWLLSNGVDIEVTLPSAVVAGTGLAAAADPFFVTIAPLALTACTVLMGARAGIRASATRYWQTAVAAGLGTVLLLNALISVSSVGETLRPSLAQALILPGAVYGLGLAIGVLRGMHRIPAGNGGAVGRLLSGVQDRFDERFDRFDRAVAGAALRGGLAAATGILGVSAVLLALLVLINFGLITSLYQGAQLGIVGGAATTLAQIAFVPNLVVWTASWLVGPGFALGAGSAISPVSTVVGPVPGLPILGAVPSGTFAFGFLGLLVPVLVGYFAAVLLRPRLVWVLGARSLVRRLLVTAAGMGLVAGVLLGLLAWFSAGAIGPGRLAVVGPNPWLVGLFTTIEVGVAAAIGMASGSSRPSSTPDVSPLRTADRVR</sequence>
<reference evidence="4" key="1">
    <citation type="submission" date="2016-10" db="EMBL/GenBank/DDBJ databases">
        <authorList>
            <person name="Varghese N."/>
            <person name="Submissions S."/>
        </authorList>
    </citation>
    <scope>NUCLEOTIDE SEQUENCE [LARGE SCALE GENOMIC DNA]</scope>
    <source>
        <strain evidence="4">CGMCC 1.11101</strain>
    </source>
</reference>
<feature type="transmembrane region" description="Helical" evidence="2">
    <location>
        <begin position="342"/>
        <end position="365"/>
    </location>
</feature>
<keyword evidence="2" id="KW-1133">Transmembrane helix</keyword>
<feature type="transmembrane region" description="Helical" evidence="2">
    <location>
        <begin position="259"/>
        <end position="280"/>
    </location>
</feature>
<evidence type="ECO:0000313" key="4">
    <source>
        <dbReference type="Proteomes" id="UP000198867"/>
    </source>
</evidence>
<feature type="transmembrane region" description="Helical" evidence="2">
    <location>
        <begin position="300"/>
        <end position="321"/>
    </location>
</feature>
<feature type="transmembrane region" description="Helical" evidence="2">
    <location>
        <begin position="136"/>
        <end position="157"/>
    </location>
</feature>